<dbReference type="GO" id="GO:0016831">
    <property type="term" value="F:carboxy-lyase activity"/>
    <property type="evidence" value="ECO:0007669"/>
    <property type="project" value="InterPro"/>
</dbReference>
<organism evidence="3 4">
    <name type="scientific">Frankia canadensis</name>
    <dbReference type="NCBI Taxonomy" id="1836972"/>
    <lineage>
        <taxon>Bacteria</taxon>
        <taxon>Bacillati</taxon>
        <taxon>Actinomycetota</taxon>
        <taxon>Actinomycetes</taxon>
        <taxon>Frankiales</taxon>
        <taxon>Frankiaceae</taxon>
        <taxon>Frankia</taxon>
    </lineage>
</organism>
<dbReference type="Gene3D" id="3.20.20.140">
    <property type="entry name" value="Metal-dependent hydrolases"/>
    <property type="match status" value="1"/>
</dbReference>
<dbReference type="InterPro" id="IPR032465">
    <property type="entry name" value="ACMSD"/>
</dbReference>
<evidence type="ECO:0000313" key="4">
    <source>
        <dbReference type="Proteomes" id="UP000234331"/>
    </source>
</evidence>
<dbReference type="Pfam" id="PF04909">
    <property type="entry name" value="Amidohydro_2"/>
    <property type="match status" value="1"/>
</dbReference>
<gene>
    <name evidence="3" type="ORF">FRACA_2220008</name>
</gene>
<name>A0A2I2KR40_9ACTN</name>
<dbReference type="SUPFAM" id="SSF51556">
    <property type="entry name" value="Metallo-dependent hydrolases"/>
    <property type="match status" value="1"/>
</dbReference>
<dbReference type="GO" id="GO:0005737">
    <property type="term" value="C:cytoplasm"/>
    <property type="evidence" value="ECO:0007669"/>
    <property type="project" value="TreeGrafter"/>
</dbReference>
<proteinExistence type="predicted"/>
<evidence type="ECO:0000313" key="3">
    <source>
        <dbReference type="EMBL" id="SNQ48141.1"/>
    </source>
</evidence>
<evidence type="ECO:0000259" key="2">
    <source>
        <dbReference type="Pfam" id="PF04909"/>
    </source>
</evidence>
<reference evidence="3 4" key="1">
    <citation type="submission" date="2017-06" db="EMBL/GenBank/DDBJ databases">
        <authorList>
            <person name="Kim H.J."/>
            <person name="Triplett B.A."/>
        </authorList>
    </citation>
    <scope>NUCLEOTIDE SEQUENCE [LARGE SCALE GENOMIC DNA]</scope>
    <source>
        <strain evidence="3">FRACA_ARgP5</strain>
    </source>
</reference>
<dbReference type="InterPro" id="IPR006680">
    <property type="entry name" value="Amidohydro-rel"/>
</dbReference>
<protein>
    <submittedName>
        <fullName evidence="3">Putative TIM-barrel fold metal-dependent hydrolase</fullName>
    </submittedName>
</protein>
<dbReference type="InterPro" id="IPR032466">
    <property type="entry name" value="Metal_Hydrolase"/>
</dbReference>
<sequence>MRLTAVSADSHVNEPPDLFVDRLPRRLRERGPHVIDTDNGGQAWVIEGVPDPMPLGLTAVNFRAQKRFDRANFKQRFLEFRDGIQRGVRFEQILAGSFDPHARLLEQDEDHVDAEVLYASPTVWAGVKATEDPELRLACFRAYNDWMVEFTAVSPDRLIGVGLIPNTGIDDAVAELRRCLVDLGLRTVALESYPSGSATGPSPEDDRFWALAEELGRPISLHATFTFPPNSVQLFSRGDQRLMENAERGSFQRVLEALIKDGLFDRFPTLTFVGAEVNCGWIPHYLEQFDASFRRYGAGLPTRLELLPSDYYRRNCKITFIFDQVGVDSRHLIGVDTMMWCSDFPHSISSWPIDVEVAHSQMTAVNDAERDRLLWRTCADLYGLPYDDELVLPGSLADIAAANGVAR</sequence>
<keyword evidence="1" id="KW-0456">Lyase</keyword>
<evidence type="ECO:0000256" key="1">
    <source>
        <dbReference type="ARBA" id="ARBA00023239"/>
    </source>
</evidence>
<dbReference type="GO" id="GO:0016787">
    <property type="term" value="F:hydrolase activity"/>
    <property type="evidence" value="ECO:0007669"/>
    <property type="project" value="UniProtKB-KW"/>
</dbReference>
<keyword evidence="4" id="KW-1185">Reference proteome</keyword>
<dbReference type="EMBL" id="FZMO01000138">
    <property type="protein sequence ID" value="SNQ48141.1"/>
    <property type="molecule type" value="Genomic_DNA"/>
</dbReference>
<accession>A0A2I2KR40</accession>
<dbReference type="PANTHER" id="PTHR21240:SF28">
    <property type="entry name" value="ISO-OROTATE DECARBOXYLASE (EUROFUNG)"/>
    <property type="match status" value="1"/>
</dbReference>
<dbReference type="GO" id="GO:0019748">
    <property type="term" value="P:secondary metabolic process"/>
    <property type="evidence" value="ECO:0007669"/>
    <property type="project" value="TreeGrafter"/>
</dbReference>
<dbReference type="Proteomes" id="UP000234331">
    <property type="component" value="Unassembled WGS sequence"/>
</dbReference>
<dbReference type="AlphaFoldDB" id="A0A2I2KR40"/>
<keyword evidence="3" id="KW-0378">Hydrolase</keyword>
<feature type="domain" description="Amidohydrolase-related" evidence="2">
    <location>
        <begin position="136"/>
        <end position="384"/>
    </location>
</feature>
<dbReference type="PANTHER" id="PTHR21240">
    <property type="entry name" value="2-AMINO-3-CARBOXYLMUCONATE-6-SEMIALDEHYDE DECARBOXYLASE"/>
    <property type="match status" value="1"/>
</dbReference>